<keyword evidence="3" id="KW-1185">Reference proteome</keyword>
<feature type="region of interest" description="Disordered" evidence="1">
    <location>
        <begin position="40"/>
        <end position="76"/>
    </location>
</feature>
<reference evidence="2 3" key="1">
    <citation type="journal article" date="2018" name="PLoS Genet.">
        <title>Repeat elements organise 3D genome structure and mediate transcription in the filamentous fungus Epichloe festucae.</title>
        <authorList>
            <person name="Winter D.J."/>
            <person name="Ganley A.R.D."/>
            <person name="Young C.A."/>
            <person name="Liachko I."/>
            <person name="Schardl C.L."/>
            <person name="Dupont P.Y."/>
            <person name="Berry D."/>
            <person name="Ram A."/>
            <person name="Scott B."/>
            <person name="Cox M.P."/>
        </authorList>
    </citation>
    <scope>NUCLEOTIDE SEQUENCE [LARGE SCALE GENOMIC DNA]</scope>
    <source>
        <strain evidence="2 3">Fl1</strain>
    </source>
</reference>
<gene>
    <name evidence="2" type="ORF">C2857_004850</name>
</gene>
<accession>A0A7S9KPA1</accession>
<dbReference type="Proteomes" id="UP000594364">
    <property type="component" value="Chromosome 2"/>
</dbReference>
<dbReference type="AlphaFoldDB" id="A0A7S9KPA1"/>
<dbReference type="EMBL" id="CP031386">
    <property type="protein sequence ID" value="QPG96640.1"/>
    <property type="molecule type" value="Genomic_DNA"/>
</dbReference>
<name>A0A7S9KPA1_EPIFF</name>
<evidence type="ECO:0000256" key="1">
    <source>
        <dbReference type="SAM" id="MobiDB-lite"/>
    </source>
</evidence>
<feature type="compositionally biased region" description="Low complexity" evidence="1">
    <location>
        <begin position="46"/>
        <end position="76"/>
    </location>
</feature>
<evidence type="ECO:0000313" key="3">
    <source>
        <dbReference type="Proteomes" id="UP000594364"/>
    </source>
</evidence>
<protein>
    <submittedName>
        <fullName evidence="2">Uncharacterized protein</fullName>
    </submittedName>
</protein>
<sequence>MALELIANVGDALSKSKMPLYNQTKRQASRLQHISIRFITSDTKPTSSSSNQINITSSLQTTEPGSLRPQSSRSRPISPRSLLLLLLRPNIPRRKLHTAIRTLRFSARAPAAVAHGRGHSSETAGASEAYFGRLLGARRAVR</sequence>
<evidence type="ECO:0000313" key="2">
    <source>
        <dbReference type="EMBL" id="QPG96640.1"/>
    </source>
</evidence>
<proteinExistence type="predicted"/>
<organism evidence="2 3">
    <name type="scientific">Epichloe festucae (strain Fl1)</name>
    <dbReference type="NCBI Taxonomy" id="877507"/>
    <lineage>
        <taxon>Eukaryota</taxon>
        <taxon>Fungi</taxon>
        <taxon>Dikarya</taxon>
        <taxon>Ascomycota</taxon>
        <taxon>Pezizomycotina</taxon>
        <taxon>Sordariomycetes</taxon>
        <taxon>Hypocreomycetidae</taxon>
        <taxon>Hypocreales</taxon>
        <taxon>Clavicipitaceae</taxon>
        <taxon>Epichloe</taxon>
    </lineage>
</organism>